<protein>
    <submittedName>
        <fullName evidence="2">Uncharacterized protein</fullName>
    </submittedName>
</protein>
<reference evidence="2 3" key="1">
    <citation type="submission" date="2024-01" db="EMBL/GenBank/DDBJ databases">
        <title>Genome assemblies of Stephania.</title>
        <authorList>
            <person name="Yang L."/>
        </authorList>
    </citation>
    <scope>NUCLEOTIDE SEQUENCE [LARGE SCALE GENOMIC DNA]</scope>
    <source>
        <strain evidence="2">YNDBR</strain>
        <tissue evidence="2">Leaf</tissue>
    </source>
</reference>
<dbReference type="Proteomes" id="UP001420932">
    <property type="component" value="Unassembled WGS sequence"/>
</dbReference>
<dbReference type="AlphaFoldDB" id="A0AAP0KXU3"/>
<feature type="region of interest" description="Disordered" evidence="1">
    <location>
        <begin position="1"/>
        <end position="38"/>
    </location>
</feature>
<sequence>MHTMNSSGHVSSGSFGPATIGQGHHRPGYPDPQAKNSVFSNALSSPVRRSLQHYHLAQGSYNSSNATPSANGARIGETNFSIQHNRESNSSSSVCWHVRYVSFRVAILYSAVKSVEQPKKENRREGQSQLCKSKATIRIASTVKAIVDERIGNGEVSNKQDCGLHQAVTLCLKIQKKHGKLLKDFNKGLVNNKDIEDLKAAVEKFSSSFDMPGFLMSEMKYKD</sequence>
<organism evidence="2 3">
    <name type="scientific">Stephania yunnanensis</name>
    <dbReference type="NCBI Taxonomy" id="152371"/>
    <lineage>
        <taxon>Eukaryota</taxon>
        <taxon>Viridiplantae</taxon>
        <taxon>Streptophyta</taxon>
        <taxon>Embryophyta</taxon>
        <taxon>Tracheophyta</taxon>
        <taxon>Spermatophyta</taxon>
        <taxon>Magnoliopsida</taxon>
        <taxon>Ranunculales</taxon>
        <taxon>Menispermaceae</taxon>
        <taxon>Menispermoideae</taxon>
        <taxon>Cissampelideae</taxon>
        <taxon>Stephania</taxon>
    </lineage>
</organism>
<proteinExistence type="predicted"/>
<dbReference type="InterPro" id="IPR015422">
    <property type="entry name" value="PyrdxlP-dep_Trfase_small"/>
</dbReference>
<gene>
    <name evidence="2" type="ORF">Syun_006215</name>
</gene>
<evidence type="ECO:0000313" key="2">
    <source>
        <dbReference type="EMBL" id="KAK9159874.1"/>
    </source>
</evidence>
<dbReference type="PANTHER" id="PTHR33675">
    <property type="entry name" value="NUCLEAR RECEPTOR FAMILY 2 GROUP C PROTEIN"/>
    <property type="match status" value="1"/>
</dbReference>
<dbReference type="PANTHER" id="PTHR33675:SF1">
    <property type="entry name" value="HOLOCARBOXYLASE SYNTHETASE"/>
    <property type="match status" value="1"/>
</dbReference>
<dbReference type="Gene3D" id="3.90.1150.10">
    <property type="entry name" value="Aspartate Aminotransferase, domain 1"/>
    <property type="match status" value="1"/>
</dbReference>
<evidence type="ECO:0000256" key="1">
    <source>
        <dbReference type="SAM" id="MobiDB-lite"/>
    </source>
</evidence>
<accession>A0AAP0KXU3</accession>
<dbReference type="EMBL" id="JBBNAF010000003">
    <property type="protein sequence ID" value="KAK9159874.1"/>
    <property type="molecule type" value="Genomic_DNA"/>
</dbReference>
<evidence type="ECO:0000313" key="3">
    <source>
        <dbReference type="Proteomes" id="UP001420932"/>
    </source>
</evidence>
<keyword evidence="3" id="KW-1185">Reference proteome</keyword>
<name>A0AAP0KXU3_9MAGN</name>
<comment type="caution">
    <text evidence="2">The sequence shown here is derived from an EMBL/GenBank/DDBJ whole genome shotgun (WGS) entry which is preliminary data.</text>
</comment>
<feature type="compositionally biased region" description="Polar residues" evidence="1">
    <location>
        <begin position="1"/>
        <end position="14"/>
    </location>
</feature>